<dbReference type="EMBL" id="MSLT01000012">
    <property type="protein sequence ID" value="OUD14681.1"/>
    <property type="molecule type" value="Genomic_DNA"/>
</dbReference>
<keyword evidence="5" id="KW-0862">Zinc</keyword>
<keyword evidence="4" id="KW-0732">Signal</keyword>
<dbReference type="InterPro" id="IPR006127">
    <property type="entry name" value="ZnuA-like"/>
</dbReference>
<accession>A0A251X9N5</accession>
<dbReference type="Pfam" id="PF01297">
    <property type="entry name" value="ZnuA"/>
    <property type="match status" value="1"/>
</dbReference>
<dbReference type="GO" id="GO:0006829">
    <property type="term" value="P:zinc ion transport"/>
    <property type="evidence" value="ECO:0007669"/>
    <property type="project" value="UniProtKB-KW"/>
</dbReference>
<evidence type="ECO:0000256" key="2">
    <source>
        <dbReference type="ARBA" id="ARBA00015915"/>
    </source>
</evidence>
<dbReference type="PANTHER" id="PTHR42953">
    <property type="entry name" value="HIGH-AFFINITY ZINC UPTAKE SYSTEM PROTEIN ZNUA-RELATED"/>
    <property type="match status" value="1"/>
</dbReference>
<dbReference type="GO" id="GO:0046872">
    <property type="term" value="F:metal ion binding"/>
    <property type="evidence" value="ECO:0007669"/>
    <property type="project" value="InterPro"/>
</dbReference>
<sequence>MITALFGLLPTFVFADKTPVPKVVVSIAPLQALVSSVLPEENPPILLVESNQSPHTYHLKPSQMRELQQANLIIWVGESLEGFLAKPLANLPTDIKTVALLNDPDLLRLSARAGGAWEKHNDHDHHHADHGHDKREDVAEENTLDPHIWLSPENAKRIVRRVAQELAMLDPMRAADYHHRAEQAVLHLVSLDDTLRQQLQVIREKPYIVFHDAYFYFENHYQLNAVGSITISPENRPSAKRLQSLRQKIKQLHVQCVFSEPQFKSSLVTTIIEGTTAKAGILDPLSIDLTQAGIVAYSSLLQNVASQLLACLE</sequence>
<evidence type="ECO:0000256" key="1">
    <source>
        <dbReference type="ARBA" id="ARBA00011028"/>
    </source>
</evidence>
<evidence type="ECO:0000256" key="3">
    <source>
        <dbReference type="ARBA" id="ARBA00022448"/>
    </source>
</evidence>
<evidence type="ECO:0000256" key="5">
    <source>
        <dbReference type="ARBA" id="ARBA00022906"/>
    </source>
</evidence>
<organism evidence="6 7">
    <name type="scientific">Thioflexithrix psekupsensis</name>
    <dbReference type="NCBI Taxonomy" id="1570016"/>
    <lineage>
        <taxon>Bacteria</taxon>
        <taxon>Pseudomonadati</taxon>
        <taxon>Pseudomonadota</taxon>
        <taxon>Gammaproteobacteria</taxon>
        <taxon>Thiotrichales</taxon>
        <taxon>Thioflexithrix</taxon>
    </lineage>
</organism>
<dbReference type="SUPFAM" id="SSF53807">
    <property type="entry name" value="Helical backbone' metal receptor"/>
    <property type="match status" value="1"/>
</dbReference>
<evidence type="ECO:0000313" key="7">
    <source>
        <dbReference type="Proteomes" id="UP000194798"/>
    </source>
</evidence>
<dbReference type="AlphaFoldDB" id="A0A251X9N5"/>
<dbReference type="Gene3D" id="3.40.50.1980">
    <property type="entry name" value="Nitrogenase molybdenum iron protein domain"/>
    <property type="match status" value="2"/>
</dbReference>
<comment type="similarity">
    <text evidence="1">Belongs to the bacterial solute-binding protein 9 family.</text>
</comment>
<gene>
    <name evidence="6" type="ORF">TPSD3_09150</name>
</gene>
<keyword evidence="5" id="KW-0406">Ion transport</keyword>
<proteinExistence type="inferred from homology"/>
<evidence type="ECO:0000256" key="4">
    <source>
        <dbReference type="ARBA" id="ARBA00022729"/>
    </source>
</evidence>
<evidence type="ECO:0000313" key="6">
    <source>
        <dbReference type="EMBL" id="OUD14681.1"/>
    </source>
</evidence>
<keyword evidence="7" id="KW-1185">Reference proteome</keyword>
<reference evidence="6 7" key="1">
    <citation type="submission" date="2016-12" db="EMBL/GenBank/DDBJ databases">
        <title>Thioflexothrix psekupsii D3 genome sequencing and assembly.</title>
        <authorList>
            <person name="Fomenkov A."/>
            <person name="Vincze T."/>
            <person name="Grabovich M."/>
            <person name="Anton B.P."/>
            <person name="Dubinina G."/>
            <person name="Orlova M."/>
            <person name="Belousova E."/>
            <person name="Roberts R.J."/>
        </authorList>
    </citation>
    <scope>NUCLEOTIDE SEQUENCE [LARGE SCALE GENOMIC DNA]</scope>
    <source>
        <strain evidence="6">D3</strain>
    </source>
</reference>
<keyword evidence="3" id="KW-0813">Transport</keyword>
<dbReference type="PANTHER" id="PTHR42953:SF3">
    <property type="entry name" value="HIGH-AFFINITY ZINC UPTAKE SYSTEM PROTEIN ZNUA"/>
    <property type="match status" value="1"/>
</dbReference>
<keyword evidence="5" id="KW-0864">Zinc transport</keyword>
<dbReference type="Proteomes" id="UP000194798">
    <property type="component" value="Unassembled WGS sequence"/>
</dbReference>
<name>A0A251X9N5_9GAMM</name>
<comment type="caution">
    <text evidence="6">The sequence shown here is derived from an EMBL/GenBank/DDBJ whole genome shotgun (WGS) entry which is preliminary data.</text>
</comment>
<dbReference type="InterPro" id="IPR050492">
    <property type="entry name" value="Bact_metal-bind_prot9"/>
</dbReference>
<protein>
    <recommendedName>
        <fullName evidence="2">High-affinity zinc uptake system protein ZnuA</fullName>
    </recommendedName>
</protein>